<name>A0A1J5Q138_9ZZZZ</name>
<feature type="region of interest" description="Disordered" evidence="1">
    <location>
        <begin position="64"/>
        <end position="121"/>
    </location>
</feature>
<gene>
    <name evidence="2" type="ORF">GALL_412590</name>
</gene>
<comment type="caution">
    <text evidence="2">The sequence shown here is derived from an EMBL/GenBank/DDBJ whole genome shotgun (WGS) entry which is preliminary data.</text>
</comment>
<protein>
    <submittedName>
        <fullName evidence="2">Uncharacterized protein</fullName>
    </submittedName>
</protein>
<evidence type="ECO:0000313" key="2">
    <source>
        <dbReference type="EMBL" id="OIQ77050.1"/>
    </source>
</evidence>
<feature type="compositionally biased region" description="Polar residues" evidence="1">
    <location>
        <begin position="108"/>
        <end position="119"/>
    </location>
</feature>
<dbReference type="AlphaFoldDB" id="A0A1J5Q138"/>
<accession>A0A1J5Q138</accession>
<feature type="compositionally biased region" description="Basic and acidic residues" evidence="1">
    <location>
        <begin position="64"/>
        <end position="73"/>
    </location>
</feature>
<reference evidence="2" key="1">
    <citation type="submission" date="2016-10" db="EMBL/GenBank/DDBJ databases">
        <title>Sequence of Gallionella enrichment culture.</title>
        <authorList>
            <person name="Poehlein A."/>
            <person name="Muehling M."/>
            <person name="Daniel R."/>
        </authorList>
    </citation>
    <scope>NUCLEOTIDE SEQUENCE</scope>
</reference>
<feature type="compositionally biased region" description="Basic and acidic residues" evidence="1">
    <location>
        <begin position="170"/>
        <end position="179"/>
    </location>
</feature>
<proteinExistence type="predicted"/>
<sequence>MAADGLRNRQGARLATQSNRLLARSAIVRHHDIFDGAGWHTTRYRSDNGVLQYAAGRRALPEIARRRIHDERQLSPAGDGRNRSRQRGARVRRPGVLQRRPRQRRDSAGQQHLQSQSAPQYAKRVHLAQAVVQLLRFDAAGDRADPGLPRQAALHGPDEVRCRSLLQRGEHQPGLDAARHTQPGGRHSPGHHDQHRRSVEREEHPMEVLWRQLQRFRDWRCARRNLLQHLQPVRVSVELSGDACRSYA</sequence>
<evidence type="ECO:0000256" key="1">
    <source>
        <dbReference type="SAM" id="MobiDB-lite"/>
    </source>
</evidence>
<dbReference type="EMBL" id="MLJW01001707">
    <property type="protein sequence ID" value="OIQ77050.1"/>
    <property type="molecule type" value="Genomic_DNA"/>
</dbReference>
<feature type="compositionally biased region" description="Basic residues" evidence="1">
    <location>
        <begin position="83"/>
        <end position="103"/>
    </location>
</feature>
<organism evidence="2">
    <name type="scientific">mine drainage metagenome</name>
    <dbReference type="NCBI Taxonomy" id="410659"/>
    <lineage>
        <taxon>unclassified sequences</taxon>
        <taxon>metagenomes</taxon>
        <taxon>ecological metagenomes</taxon>
    </lineage>
</organism>
<feature type="region of interest" description="Disordered" evidence="1">
    <location>
        <begin position="170"/>
        <end position="203"/>
    </location>
</feature>
<feature type="compositionally biased region" description="Basic and acidic residues" evidence="1">
    <location>
        <begin position="190"/>
        <end position="203"/>
    </location>
</feature>